<protein>
    <submittedName>
        <fullName evidence="1">Unannotated protein</fullName>
    </submittedName>
</protein>
<proteinExistence type="predicted"/>
<evidence type="ECO:0000313" key="1">
    <source>
        <dbReference type="EMBL" id="CAB4900408.1"/>
    </source>
</evidence>
<dbReference type="Gene3D" id="3.40.720.10">
    <property type="entry name" value="Alkaline Phosphatase, subunit A"/>
    <property type="match status" value="1"/>
</dbReference>
<dbReference type="SUPFAM" id="SSF53649">
    <property type="entry name" value="Alkaline phosphatase-like"/>
    <property type="match status" value="1"/>
</dbReference>
<dbReference type="GO" id="GO:0016787">
    <property type="term" value="F:hydrolase activity"/>
    <property type="evidence" value="ECO:0007669"/>
    <property type="project" value="UniProtKB-ARBA"/>
</dbReference>
<organism evidence="1">
    <name type="scientific">freshwater metagenome</name>
    <dbReference type="NCBI Taxonomy" id="449393"/>
    <lineage>
        <taxon>unclassified sequences</taxon>
        <taxon>metagenomes</taxon>
        <taxon>ecological metagenomes</taxon>
    </lineage>
</organism>
<sequence length="366" mass="38880">MSLAPAPDYDSGSLADVMPSVAAALGVPSLDNSLGIEPCDRAVVILIDGLGAELLAGAAEIAPTLMSLQSRRLSTVFPSTTPAGLGSLGTGSTPGAHGLVGASFLLPETGKILHPLSWVDEPNPIAVQPERTVFELASAHGLAVRAVSPSAYANSGLTRAVLRGAQYRGADTVDARVNETVLAVADRRSLAYVYWGELDKCGHVYGVASEHWREELANVDAFVERVLARLPQDCRVVLTADHGMVDVPVEARIDLDALPILWDSVMHVAGEPRARHVYARAGAEAEVLAAWQETLGDRAWVMSRNEAERLFGEMDDMLVERVGDVVAVARDGWSLVSDRTDSFVSGLIGQHGGLSLQELAIPLLTR</sequence>
<dbReference type="PANTHER" id="PTHR10151">
    <property type="entry name" value="ECTONUCLEOTIDE PYROPHOSPHATASE/PHOSPHODIESTERASE"/>
    <property type="match status" value="1"/>
</dbReference>
<dbReference type="AlphaFoldDB" id="A0A6J7G225"/>
<dbReference type="Pfam" id="PF01663">
    <property type="entry name" value="Phosphodiest"/>
    <property type="match status" value="1"/>
</dbReference>
<dbReference type="InterPro" id="IPR017850">
    <property type="entry name" value="Alkaline_phosphatase_core_sf"/>
</dbReference>
<reference evidence="1" key="1">
    <citation type="submission" date="2020-05" db="EMBL/GenBank/DDBJ databases">
        <authorList>
            <person name="Chiriac C."/>
            <person name="Salcher M."/>
            <person name="Ghai R."/>
            <person name="Kavagutti S V."/>
        </authorList>
    </citation>
    <scope>NUCLEOTIDE SEQUENCE</scope>
</reference>
<accession>A0A6J7G225</accession>
<name>A0A6J7G225_9ZZZZ</name>
<gene>
    <name evidence="1" type="ORF">UFOPK3610_00089</name>
</gene>
<dbReference type="PANTHER" id="PTHR10151:SF120">
    <property type="entry name" value="BIS(5'-ADENOSYL)-TRIPHOSPHATASE"/>
    <property type="match status" value="1"/>
</dbReference>
<dbReference type="EMBL" id="CAFBMR010000001">
    <property type="protein sequence ID" value="CAB4900408.1"/>
    <property type="molecule type" value="Genomic_DNA"/>
</dbReference>
<dbReference type="InterPro" id="IPR002591">
    <property type="entry name" value="Phosphodiest/P_Trfase"/>
</dbReference>